<proteinExistence type="predicted"/>
<protein>
    <submittedName>
        <fullName evidence="2">ParE toxin of type II toxin-antitoxin system, parDE</fullName>
    </submittedName>
</protein>
<reference evidence="3" key="1">
    <citation type="submission" date="2016-10" db="EMBL/GenBank/DDBJ databases">
        <authorList>
            <person name="de Groot N.N."/>
        </authorList>
    </citation>
    <scope>NUCLEOTIDE SEQUENCE [LARGE SCALE GENOMIC DNA]</scope>
    <source>
        <strain evidence="3">DSM 15758</strain>
    </source>
</reference>
<dbReference type="EMBL" id="FMWB01000002">
    <property type="protein sequence ID" value="SCZ24358.1"/>
    <property type="molecule type" value="Genomic_DNA"/>
</dbReference>
<sequence length="111" mass="12600">MNVTLRFTECATLSLEDQIHHLADHTSQQKALARVIGLIEAVESQLPAAPLAFPVSRQASELGVLHYREFNHDGFRVFYEIKATEQAVVVLLVLRQKQSVEKALIRYCLLR</sequence>
<dbReference type="RefSeq" id="WP_074583261.1">
    <property type="nucleotide sequence ID" value="NZ_FMWB01000002.1"/>
</dbReference>
<organism evidence="2 3">
    <name type="scientific">Pseudomonas oryzihabitans</name>
    <dbReference type="NCBI Taxonomy" id="47885"/>
    <lineage>
        <taxon>Bacteria</taxon>
        <taxon>Pseudomonadati</taxon>
        <taxon>Pseudomonadota</taxon>
        <taxon>Gammaproteobacteria</taxon>
        <taxon>Pseudomonadales</taxon>
        <taxon>Pseudomonadaceae</taxon>
        <taxon>Pseudomonas</taxon>
    </lineage>
</organism>
<evidence type="ECO:0000256" key="1">
    <source>
        <dbReference type="ARBA" id="ARBA00022649"/>
    </source>
</evidence>
<dbReference type="Gene3D" id="3.30.2310.20">
    <property type="entry name" value="RelE-like"/>
    <property type="match status" value="1"/>
</dbReference>
<dbReference type="Proteomes" id="UP000183046">
    <property type="component" value="Unassembled WGS sequence"/>
</dbReference>
<evidence type="ECO:0000313" key="3">
    <source>
        <dbReference type="Proteomes" id="UP000183046"/>
    </source>
</evidence>
<dbReference type="Pfam" id="PF05016">
    <property type="entry name" value="ParE_toxin"/>
    <property type="match status" value="1"/>
</dbReference>
<name>A0A1G5MIF9_9PSED</name>
<evidence type="ECO:0000313" key="2">
    <source>
        <dbReference type="EMBL" id="SCZ24358.1"/>
    </source>
</evidence>
<gene>
    <name evidence="2" type="ORF">SAMN05216279_10253</name>
</gene>
<accession>A0A1G5MIF9</accession>
<dbReference type="InterPro" id="IPR007712">
    <property type="entry name" value="RelE/ParE_toxin"/>
</dbReference>
<keyword evidence="1" id="KW-1277">Toxin-antitoxin system</keyword>
<comment type="caution">
    <text evidence="2">The sequence shown here is derived from an EMBL/GenBank/DDBJ whole genome shotgun (WGS) entry which is preliminary data.</text>
</comment>
<dbReference type="OrthoDB" id="6893584at2"/>
<dbReference type="AlphaFoldDB" id="A0A1G5MIF9"/>
<dbReference type="InterPro" id="IPR035093">
    <property type="entry name" value="RelE/ParE_toxin_dom_sf"/>
</dbReference>
<dbReference type="STRING" id="237610.BJP27_13735"/>